<keyword evidence="7" id="KW-1185">Reference proteome</keyword>
<evidence type="ECO:0000313" key="7">
    <source>
        <dbReference type="Proteomes" id="UP001597532"/>
    </source>
</evidence>
<feature type="domain" description="HTH araC/xylS-type" evidence="5">
    <location>
        <begin position="388"/>
        <end position="492"/>
    </location>
</feature>
<keyword evidence="4" id="KW-1133">Transmembrane helix</keyword>
<keyword evidence="3" id="KW-0804">Transcription</keyword>
<dbReference type="EMBL" id="JBHUOK010000033">
    <property type="protein sequence ID" value="MFD2791499.1"/>
    <property type="molecule type" value="Genomic_DNA"/>
</dbReference>
<keyword evidence="1" id="KW-0805">Transcription regulation</keyword>
<feature type="transmembrane region" description="Helical" evidence="4">
    <location>
        <begin position="137"/>
        <end position="155"/>
    </location>
</feature>
<dbReference type="InterPro" id="IPR018060">
    <property type="entry name" value="HTH_AraC"/>
</dbReference>
<reference evidence="7" key="1">
    <citation type="journal article" date="2019" name="Int. J. Syst. Evol. Microbiol.">
        <title>The Global Catalogue of Microorganisms (GCM) 10K type strain sequencing project: providing services to taxonomists for standard genome sequencing and annotation.</title>
        <authorList>
            <consortium name="The Broad Institute Genomics Platform"/>
            <consortium name="The Broad Institute Genome Sequencing Center for Infectious Disease"/>
            <person name="Wu L."/>
            <person name="Ma J."/>
        </authorList>
    </citation>
    <scope>NUCLEOTIDE SEQUENCE [LARGE SCALE GENOMIC DNA]</scope>
    <source>
        <strain evidence="7">KCTC 52924</strain>
    </source>
</reference>
<feature type="transmembrane region" description="Helical" evidence="4">
    <location>
        <begin position="225"/>
        <end position="244"/>
    </location>
</feature>
<feature type="transmembrane region" description="Helical" evidence="4">
    <location>
        <begin position="264"/>
        <end position="287"/>
    </location>
</feature>
<evidence type="ECO:0000259" key="5">
    <source>
        <dbReference type="PROSITE" id="PS01124"/>
    </source>
</evidence>
<dbReference type="InterPro" id="IPR018062">
    <property type="entry name" value="HTH_AraC-typ_CS"/>
</dbReference>
<protein>
    <submittedName>
        <fullName evidence="6">Helix-turn-helix domain-containing protein</fullName>
    </submittedName>
</protein>
<feature type="transmembrane region" description="Helical" evidence="4">
    <location>
        <begin position="301"/>
        <end position="322"/>
    </location>
</feature>
<dbReference type="Gene3D" id="1.10.10.60">
    <property type="entry name" value="Homeodomain-like"/>
    <property type="match status" value="2"/>
</dbReference>
<evidence type="ECO:0000256" key="1">
    <source>
        <dbReference type="ARBA" id="ARBA00023015"/>
    </source>
</evidence>
<keyword evidence="4" id="KW-0472">Membrane</keyword>
<dbReference type="PROSITE" id="PS00041">
    <property type="entry name" value="HTH_ARAC_FAMILY_1"/>
    <property type="match status" value="1"/>
</dbReference>
<dbReference type="PANTHER" id="PTHR43280">
    <property type="entry name" value="ARAC-FAMILY TRANSCRIPTIONAL REGULATOR"/>
    <property type="match status" value="1"/>
</dbReference>
<evidence type="ECO:0000256" key="2">
    <source>
        <dbReference type="ARBA" id="ARBA00023125"/>
    </source>
</evidence>
<evidence type="ECO:0000256" key="4">
    <source>
        <dbReference type="SAM" id="Phobius"/>
    </source>
</evidence>
<dbReference type="Proteomes" id="UP001597532">
    <property type="component" value="Unassembled WGS sequence"/>
</dbReference>
<dbReference type="RefSeq" id="WP_251808295.1">
    <property type="nucleotide sequence ID" value="NZ_CP166679.1"/>
</dbReference>
<keyword evidence="4" id="KW-0812">Transmembrane</keyword>
<feature type="transmembrane region" description="Helical" evidence="4">
    <location>
        <begin position="167"/>
        <end position="189"/>
    </location>
</feature>
<proteinExistence type="predicted"/>
<dbReference type="Pfam" id="PF12833">
    <property type="entry name" value="HTH_18"/>
    <property type="match status" value="1"/>
</dbReference>
<accession>A0ABW5VII0</accession>
<gene>
    <name evidence="6" type="ORF">ACFS1K_17125</name>
</gene>
<keyword evidence="2" id="KW-0238">DNA-binding</keyword>
<organism evidence="6 7">
    <name type="scientific">Arenibacter antarcticus</name>
    <dbReference type="NCBI Taxonomy" id="2040469"/>
    <lineage>
        <taxon>Bacteria</taxon>
        <taxon>Pseudomonadati</taxon>
        <taxon>Bacteroidota</taxon>
        <taxon>Flavobacteriia</taxon>
        <taxon>Flavobacteriales</taxon>
        <taxon>Flavobacteriaceae</taxon>
        <taxon>Arenibacter</taxon>
    </lineage>
</organism>
<evidence type="ECO:0000256" key="3">
    <source>
        <dbReference type="ARBA" id="ARBA00023163"/>
    </source>
</evidence>
<evidence type="ECO:0000313" key="6">
    <source>
        <dbReference type="EMBL" id="MFD2791499.1"/>
    </source>
</evidence>
<dbReference type="PANTHER" id="PTHR43280:SF29">
    <property type="entry name" value="ARAC-FAMILY TRANSCRIPTIONAL REGULATOR"/>
    <property type="match status" value="1"/>
</dbReference>
<dbReference type="PROSITE" id="PS01124">
    <property type="entry name" value="HTH_ARAC_FAMILY_2"/>
    <property type="match status" value="1"/>
</dbReference>
<comment type="caution">
    <text evidence="6">The sequence shown here is derived from an EMBL/GenBank/DDBJ whole genome shotgun (WGS) entry which is preliminary data.</text>
</comment>
<dbReference type="SMART" id="SM00342">
    <property type="entry name" value="HTH_ARAC"/>
    <property type="match status" value="1"/>
</dbReference>
<feature type="transmembrane region" description="Helical" evidence="4">
    <location>
        <begin position="328"/>
        <end position="350"/>
    </location>
</feature>
<sequence length="501" mass="58186">MIFAQFTWANSATVFQNINCNPIEIDKISLESIAYLSAKECFELGKCEYDHNNFSTAYTFFLSAHLKGHENTVIFNKYFAASKTSLDSLQQINEQGFNFLNKLNSSSFLSLSEPLNANERNVLETSHRWIQNYVRNYLFLLIAICGFYLAIKLLIEHRKAETHNIYLAVFLFGVSVMLMELAINWLSIFNYNPRVYFFKIHFFLWAPSLYLYIRKKLHIGSKTSINEFLKHYGVFILFSMLLLIGVNTETPVDGTTFFNHTITIILTSLFIKAVHITLYVLLLIVLYKKHKDTLNQSNKKWLILSISFLGLLMLIVFSRALFSHLDSFNYISIYFTAIALSLFISLYATMHFIQPDIITKTEALKETGNDVKYKNSGLTEAMTDTLKSQLVRLVETKKVYLDNAITLEKLAKDLNTDRYSLSQVINQEFGKNFYEFINDYRVQEVVNMIKNNEGNIKLVTDLIYESGFNNKVSFYKAFKKRHKMTPTQFIKLQSNHLLIKN</sequence>
<name>A0ABW5VII0_9FLAO</name>
<feature type="transmembrane region" description="Helical" evidence="4">
    <location>
        <begin position="195"/>
        <end position="213"/>
    </location>
</feature>